<dbReference type="AlphaFoldDB" id="A0A1X7AIB2"/>
<keyword evidence="1" id="KW-0472">Membrane</keyword>
<gene>
    <name evidence="2" type="ORF">EHSB41UT_01634</name>
</gene>
<keyword evidence="3" id="KW-1185">Reference proteome</keyword>
<keyword evidence="1" id="KW-0812">Transmembrane</keyword>
<proteinExistence type="predicted"/>
<evidence type="ECO:0000313" key="3">
    <source>
        <dbReference type="Proteomes" id="UP000196573"/>
    </source>
</evidence>
<protein>
    <submittedName>
        <fullName evidence="2">Uncharacterized protein</fullName>
    </submittedName>
</protein>
<dbReference type="Proteomes" id="UP000196573">
    <property type="component" value="Unassembled WGS sequence"/>
</dbReference>
<organism evidence="2 3">
    <name type="scientific">Parendozoicomonas haliclonae</name>
    <dbReference type="NCBI Taxonomy" id="1960125"/>
    <lineage>
        <taxon>Bacteria</taxon>
        <taxon>Pseudomonadati</taxon>
        <taxon>Pseudomonadota</taxon>
        <taxon>Gammaproteobacteria</taxon>
        <taxon>Oceanospirillales</taxon>
        <taxon>Endozoicomonadaceae</taxon>
        <taxon>Parendozoicomonas</taxon>
    </lineage>
</organism>
<evidence type="ECO:0000256" key="1">
    <source>
        <dbReference type="SAM" id="Phobius"/>
    </source>
</evidence>
<feature type="transmembrane region" description="Helical" evidence="1">
    <location>
        <begin position="116"/>
        <end position="137"/>
    </location>
</feature>
<keyword evidence="1" id="KW-1133">Transmembrane helix</keyword>
<feature type="transmembrane region" description="Helical" evidence="1">
    <location>
        <begin position="334"/>
        <end position="360"/>
    </location>
</feature>
<evidence type="ECO:0000313" key="2">
    <source>
        <dbReference type="EMBL" id="SMA43608.1"/>
    </source>
</evidence>
<feature type="transmembrane region" description="Helical" evidence="1">
    <location>
        <begin position="167"/>
        <end position="188"/>
    </location>
</feature>
<dbReference type="EMBL" id="FWPT01000003">
    <property type="protein sequence ID" value="SMA43608.1"/>
    <property type="molecule type" value="Genomic_DNA"/>
</dbReference>
<reference evidence="2 3" key="1">
    <citation type="submission" date="2017-03" db="EMBL/GenBank/DDBJ databases">
        <authorList>
            <person name="Afonso C.L."/>
            <person name="Miller P.J."/>
            <person name="Scott M.A."/>
            <person name="Spackman E."/>
            <person name="Goraichik I."/>
            <person name="Dimitrov K.M."/>
            <person name="Suarez D.L."/>
            <person name="Swayne D.E."/>
        </authorList>
    </citation>
    <scope>NUCLEOTIDE SEQUENCE [LARGE SCALE GENOMIC DNA]</scope>
    <source>
        <strain evidence="2">SB41UT1</strain>
    </source>
</reference>
<sequence length="476" mass="53217">MRPDTIVSLADTGGTDCYTTGLTQSDGRETGCSQGLIMTGEVRVAISLERATRKQLYTELSPKAGEGTLAHSSRSRVKKVEDDETVHIQRARAELRNDVQALAPSPVRKALKSMGITVLSGVAKSIGIAGAGLAFVYTAPKVYALPFIHQKLSSLWMLNDAQFWGDFSGFFGFNMNMFMVATDFLVSIPKRLFVTPKRKMAEVEELQALDRKLDKSIEKSARELWKHQKGLQLGDMVQNAIDERQQIHLRGSRATENLVAYLNKTNTGTEGVFNMPSVTVNRKAGGSKAPIRSERPAYAREQADTCKEYVRKLKDELKAPEPPKTPLKQRVANALILTGLAAATLYISWPLCSAIGVWYLSQYTDHSQCEHLEFPDRVEVNCGDVNPHANAYRFKNLIHWGTAMGAAGLGLFMCYKYVNRWTTCLFNTNETQQHKNWLAQMRQHISAKDKLDTEMRVQAAVAEQGDELDHLEVKFR</sequence>
<accession>A0A1X7AIB2</accession>
<feature type="transmembrane region" description="Helical" evidence="1">
    <location>
        <begin position="397"/>
        <end position="418"/>
    </location>
</feature>
<name>A0A1X7AIB2_9GAMM</name>